<name>A0A1V3ITI1_9PAST</name>
<evidence type="ECO:0000259" key="3">
    <source>
        <dbReference type="PROSITE" id="PS50943"/>
    </source>
</evidence>
<dbReference type="SUPFAM" id="SSF47413">
    <property type="entry name" value="lambda repressor-like DNA-binding domains"/>
    <property type="match status" value="1"/>
</dbReference>
<dbReference type="Gene3D" id="1.10.260.40">
    <property type="entry name" value="lambda repressor-like DNA-binding domains"/>
    <property type="match status" value="1"/>
</dbReference>
<evidence type="ECO:0000256" key="2">
    <source>
        <dbReference type="SAM" id="Coils"/>
    </source>
</evidence>
<keyword evidence="1" id="KW-0238">DNA-binding</keyword>
<reference evidence="4 5" key="1">
    <citation type="submission" date="2016-10" db="EMBL/GenBank/DDBJ databases">
        <title>Rodentibacter gen. nov. and new species.</title>
        <authorList>
            <person name="Christensen H."/>
        </authorList>
    </citation>
    <scope>NUCLEOTIDE SEQUENCE [LARGE SCALE GENOMIC DNA]</scope>
    <source>
        <strain evidence="4 5">H1983213011</strain>
    </source>
</reference>
<evidence type="ECO:0000256" key="1">
    <source>
        <dbReference type="ARBA" id="ARBA00023125"/>
    </source>
</evidence>
<proteinExistence type="predicted"/>
<comment type="caution">
    <text evidence="4">The sequence shown here is derived from an EMBL/GenBank/DDBJ whole genome shotgun (WGS) entry which is preliminary data.</text>
</comment>
<evidence type="ECO:0000313" key="5">
    <source>
        <dbReference type="Proteomes" id="UP000188728"/>
    </source>
</evidence>
<keyword evidence="2" id="KW-0175">Coiled coil</keyword>
<dbReference type="AlphaFoldDB" id="A0A1V3ITI1"/>
<dbReference type="RefSeq" id="WP_077474198.1">
    <property type="nucleotide sequence ID" value="NZ_MLHK01000035.1"/>
</dbReference>
<feature type="coiled-coil region" evidence="2">
    <location>
        <begin position="92"/>
        <end position="119"/>
    </location>
</feature>
<dbReference type="GO" id="GO:0003677">
    <property type="term" value="F:DNA binding"/>
    <property type="evidence" value="ECO:0007669"/>
    <property type="project" value="UniProtKB-KW"/>
</dbReference>
<dbReference type="PROSITE" id="PS50943">
    <property type="entry name" value="HTH_CROC1"/>
    <property type="match status" value="1"/>
</dbReference>
<dbReference type="Pfam" id="PF01381">
    <property type="entry name" value="HTH_3"/>
    <property type="match status" value="1"/>
</dbReference>
<sequence length="125" mass="14783">MKVNETIRTMRELNQFTQEEMAEKLGITPNSYSKLERGISKISLERLEQIAQIFNINVSELYATKEKGFYYFLSEHNGSNYYSNDQTLLSYNKELEIRLKHKNEIIEKLNDEIQSLKKIISLLEK</sequence>
<dbReference type="InterPro" id="IPR001387">
    <property type="entry name" value="Cro/C1-type_HTH"/>
</dbReference>
<dbReference type="InterPro" id="IPR010982">
    <property type="entry name" value="Lambda_DNA-bd_dom_sf"/>
</dbReference>
<dbReference type="PANTHER" id="PTHR46558:SF11">
    <property type="entry name" value="HTH-TYPE TRANSCRIPTIONAL REGULATOR XRE"/>
    <property type="match status" value="1"/>
</dbReference>
<organism evidence="4 5">
    <name type="scientific">Rodentibacter trehalosifermentans</name>
    <dbReference type="NCBI Taxonomy" id="1908263"/>
    <lineage>
        <taxon>Bacteria</taxon>
        <taxon>Pseudomonadati</taxon>
        <taxon>Pseudomonadota</taxon>
        <taxon>Gammaproteobacteria</taxon>
        <taxon>Pasteurellales</taxon>
        <taxon>Pasteurellaceae</taxon>
        <taxon>Rodentibacter</taxon>
    </lineage>
</organism>
<gene>
    <name evidence="4" type="ORF">BKK51_07250</name>
</gene>
<dbReference type="Proteomes" id="UP000188728">
    <property type="component" value="Unassembled WGS sequence"/>
</dbReference>
<dbReference type="SMART" id="SM00530">
    <property type="entry name" value="HTH_XRE"/>
    <property type="match status" value="1"/>
</dbReference>
<feature type="domain" description="HTH cro/C1-type" evidence="3">
    <location>
        <begin position="7"/>
        <end position="61"/>
    </location>
</feature>
<evidence type="ECO:0000313" key="4">
    <source>
        <dbReference type="EMBL" id="OOF45219.1"/>
    </source>
</evidence>
<dbReference type="CDD" id="cd00093">
    <property type="entry name" value="HTH_XRE"/>
    <property type="match status" value="1"/>
</dbReference>
<dbReference type="PANTHER" id="PTHR46558">
    <property type="entry name" value="TRACRIPTIONAL REGULATORY PROTEIN-RELATED-RELATED"/>
    <property type="match status" value="1"/>
</dbReference>
<protein>
    <recommendedName>
        <fullName evidence="3">HTH cro/C1-type domain-containing protein</fullName>
    </recommendedName>
</protein>
<accession>A0A1V3ITI1</accession>
<dbReference type="EMBL" id="MLHK01000035">
    <property type="protein sequence ID" value="OOF45219.1"/>
    <property type="molecule type" value="Genomic_DNA"/>
</dbReference>